<organism evidence="7 9">
    <name type="scientific">Bursaphelenchus xylophilus</name>
    <name type="common">Pinewood nematode worm</name>
    <name type="synonym">Aphelenchoides xylophilus</name>
    <dbReference type="NCBI Taxonomy" id="6326"/>
    <lineage>
        <taxon>Eukaryota</taxon>
        <taxon>Metazoa</taxon>
        <taxon>Ecdysozoa</taxon>
        <taxon>Nematoda</taxon>
        <taxon>Chromadorea</taxon>
        <taxon>Rhabditida</taxon>
        <taxon>Tylenchina</taxon>
        <taxon>Tylenchomorpha</taxon>
        <taxon>Aphelenchoidea</taxon>
        <taxon>Aphelenchoididae</taxon>
        <taxon>Bursaphelenchus</taxon>
    </lineage>
</organism>
<comment type="similarity">
    <text evidence="4">Belongs to the PP2C family.</text>
</comment>
<dbReference type="SMR" id="A0A1I7SWG4"/>
<dbReference type="CDD" id="cd00143">
    <property type="entry name" value="PP2Cc"/>
    <property type="match status" value="1"/>
</dbReference>
<dbReference type="PANTHER" id="PTHR47992">
    <property type="entry name" value="PROTEIN PHOSPHATASE"/>
    <property type="match status" value="1"/>
</dbReference>
<dbReference type="WBParaSite" id="BXY_1739500.1">
    <property type="protein sequence ID" value="BXY_1739500.1"/>
    <property type="gene ID" value="BXY_1739500"/>
</dbReference>
<accession>A0A1I7SWG4</accession>
<dbReference type="Pfam" id="PF00481">
    <property type="entry name" value="PP2C"/>
    <property type="match status" value="1"/>
</dbReference>
<dbReference type="Proteomes" id="UP000659654">
    <property type="component" value="Unassembled WGS sequence"/>
</dbReference>
<dbReference type="InterPro" id="IPR001932">
    <property type="entry name" value="PPM-type_phosphatase-like_dom"/>
</dbReference>
<dbReference type="eggNOG" id="KOG0698">
    <property type="taxonomic scope" value="Eukaryota"/>
</dbReference>
<keyword evidence="8" id="KW-1185">Reference proteome</keyword>
<dbReference type="eggNOG" id="KOG3944">
    <property type="taxonomic scope" value="Eukaryota"/>
</dbReference>
<dbReference type="EMBL" id="CAJFDI010000002">
    <property type="protein sequence ID" value="CAD5216357.1"/>
    <property type="molecule type" value="Genomic_DNA"/>
</dbReference>
<protein>
    <submittedName>
        <fullName evidence="6">(pine wood nematode) hypothetical protein</fullName>
    </submittedName>
    <submittedName>
        <fullName evidence="9">PPM-type phosphatase domain-containing protein</fullName>
    </submittedName>
</protein>
<dbReference type="GO" id="GO:0046872">
    <property type="term" value="F:metal ion binding"/>
    <property type="evidence" value="ECO:0007669"/>
    <property type="project" value="UniProtKB-KW"/>
</dbReference>
<gene>
    <name evidence="6" type="ORF">BXYJ_LOCUS4489</name>
</gene>
<evidence type="ECO:0000313" key="7">
    <source>
        <dbReference type="Proteomes" id="UP000095284"/>
    </source>
</evidence>
<dbReference type="PROSITE" id="PS01032">
    <property type="entry name" value="PPM_1"/>
    <property type="match status" value="1"/>
</dbReference>
<evidence type="ECO:0000256" key="4">
    <source>
        <dbReference type="RuleBase" id="RU003465"/>
    </source>
</evidence>
<evidence type="ECO:0000256" key="1">
    <source>
        <dbReference type="ARBA" id="ARBA00022723"/>
    </source>
</evidence>
<keyword evidence="2 4" id="KW-0378">Hydrolase</keyword>
<dbReference type="SMART" id="SM00332">
    <property type="entry name" value="PP2Cc"/>
    <property type="match status" value="1"/>
</dbReference>
<feature type="domain" description="PPM-type phosphatase" evidence="5">
    <location>
        <begin position="43"/>
        <end position="317"/>
    </location>
</feature>
<evidence type="ECO:0000313" key="8">
    <source>
        <dbReference type="Proteomes" id="UP000659654"/>
    </source>
</evidence>
<dbReference type="SUPFAM" id="SSF81606">
    <property type="entry name" value="PP2C-like"/>
    <property type="match status" value="1"/>
</dbReference>
<evidence type="ECO:0000313" key="6">
    <source>
        <dbReference type="EMBL" id="CAD5216357.1"/>
    </source>
</evidence>
<name>A0A1I7SWG4_BURXY</name>
<sequence length="321" mass="35110">MKRVAESDLFGPLYEGISLKKPSNAMLKPEEPETATSKLTNVACYHAELKGERETMEDYYVLESCFDVGLINVSKCAVFALFDGHAGSRCAEFCSKNIVKTLEKHVKNAGKTVEALQKNIRKIFTDTFKQLDDEFLSLARKSTPKLKDGCTATVLLFLDDVVYCANVGDSKAIVGRKKEDKVVSLSLTEEHTAIVFEERQRIQKAGGFVKDGRVMGISELSRAIGDDPLKKSGVISTPSIKKVTLTENDQFVIVACDGLWKAFTETEVINKVLSTVNEITTNSDDAAMIYSKAASILASAAVLKGCGDNVTVLLLPVHNKQ</sequence>
<dbReference type="AlphaFoldDB" id="A0A1I7SWG4"/>
<dbReference type="GO" id="GO:0004722">
    <property type="term" value="F:protein serine/threonine phosphatase activity"/>
    <property type="evidence" value="ECO:0007669"/>
    <property type="project" value="InterPro"/>
</dbReference>
<reference evidence="9" key="1">
    <citation type="submission" date="2016-11" db="UniProtKB">
        <authorList>
            <consortium name="WormBaseParasite"/>
        </authorList>
    </citation>
    <scope>IDENTIFICATION</scope>
</reference>
<proteinExistence type="inferred from homology"/>
<dbReference type="InterPro" id="IPR015655">
    <property type="entry name" value="PP2C"/>
</dbReference>
<evidence type="ECO:0000259" key="5">
    <source>
        <dbReference type="PROSITE" id="PS51746"/>
    </source>
</evidence>
<dbReference type="InterPro" id="IPR036457">
    <property type="entry name" value="PPM-type-like_dom_sf"/>
</dbReference>
<dbReference type="EMBL" id="CAJFCV020000002">
    <property type="protein sequence ID" value="CAG9099378.1"/>
    <property type="molecule type" value="Genomic_DNA"/>
</dbReference>
<dbReference type="OrthoDB" id="10264738at2759"/>
<dbReference type="Proteomes" id="UP000095284">
    <property type="component" value="Unplaced"/>
</dbReference>
<keyword evidence="3 4" id="KW-0904">Protein phosphatase</keyword>
<keyword evidence="1" id="KW-0479">Metal-binding</keyword>
<dbReference type="Proteomes" id="UP000582659">
    <property type="component" value="Unassembled WGS sequence"/>
</dbReference>
<dbReference type="InterPro" id="IPR000222">
    <property type="entry name" value="PP2C_BS"/>
</dbReference>
<evidence type="ECO:0000256" key="3">
    <source>
        <dbReference type="ARBA" id="ARBA00022912"/>
    </source>
</evidence>
<reference evidence="6" key="2">
    <citation type="submission" date="2020-09" db="EMBL/GenBank/DDBJ databases">
        <authorList>
            <person name="Kikuchi T."/>
        </authorList>
    </citation>
    <scope>NUCLEOTIDE SEQUENCE</scope>
    <source>
        <strain evidence="6">Ka4C1</strain>
    </source>
</reference>
<dbReference type="Gene3D" id="3.60.40.10">
    <property type="entry name" value="PPM-type phosphatase domain"/>
    <property type="match status" value="1"/>
</dbReference>
<dbReference type="PROSITE" id="PS51746">
    <property type="entry name" value="PPM_2"/>
    <property type="match status" value="1"/>
</dbReference>
<evidence type="ECO:0000256" key="2">
    <source>
        <dbReference type="ARBA" id="ARBA00022801"/>
    </source>
</evidence>
<evidence type="ECO:0000313" key="9">
    <source>
        <dbReference type="WBParaSite" id="BXY_1739500.1"/>
    </source>
</evidence>